<dbReference type="InterPro" id="IPR001522">
    <property type="entry name" value="FADS-1_CS"/>
</dbReference>
<evidence type="ECO:0000256" key="13">
    <source>
        <dbReference type="ARBA" id="ARBA00023004"/>
    </source>
</evidence>
<feature type="region of interest" description="Disordered" evidence="18">
    <location>
        <begin position="16"/>
        <end position="42"/>
    </location>
</feature>
<evidence type="ECO:0000313" key="21">
    <source>
        <dbReference type="Proteomes" id="UP000886523"/>
    </source>
</evidence>
<feature type="compositionally biased region" description="Pro residues" evidence="18">
    <location>
        <begin position="24"/>
        <end position="33"/>
    </location>
</feature>
<evidence type="ECO:0000259" key="19">
    <source>
        <dbReference type="PROSITE" id="PS50255"/>
    </source>
</evidence>
<protein>
    <recommendedName>
        <fullName evidence="3">stearoyl-CoA 9-desaturase</fullName>
        <ecNumber evidence="3">1.14.19.1</ecNumber>
    </recommendedName>
</protein>
<dbReference type="Pfam" id="PF00173">
    <property type="entry name" value="Cyt-b5"/>
    <property type="match status" value="1"/>
</dbReference>
<keyword evidence="7 17" id="KW-0812">Transmembrane</keyword>
<evidence type="ECO:0000256" key="17">
    <source>
        <dbReference type="RuleBase" id="RU362121"/>
    </source>
</evidence>
<dbReference type="SUPFAM" id="SSF55856">
    <property type="entry name" value="Cytochrome b5-like heme/steroid binding domain"/>
    <property type="match status" value="1"/>
</dbReference>
<keyword evidence="16" id="KW-0275">Fatty acid biosynthesis</keyword>
<evidence type="ECO:0000256" key="11">
    <source>
        <dbReference type="ARBA" id="ARBA00022989"/>
    </source>
</evidence>
<dbReference type="FunFam" id="3.10.120.10:FF:000004">
    <property type="entry name" value="Acyl-CoA desaturase"/>
    <property type="match status" value="1"/>
</dbReference>
<dbReference type="PANTHER" id="PTHR11351:SF31">
    <property type="entry name" value="DESATURASE 1, ISOFORM A-RELATED"/>
    <property type="match status" value="1"/>
</dbReference>
<evidence type="ECO:0000313" key="20">
    <source>
        <dbReference type="EMBL" id="KAF9516540.1"/>
    </source>
</evidence>
<dbReference type="SMART" id="SM01117">
    <property type="entry name" value="Cyt-b5"/>
    <property type="match status" value="1"/>
</dbReference>
<evidence type="ECO:0000256" key="5">
    <source>
        <dbReference type="ARBA" id="ARBA00022516"/>
    </source>
</evidence>
<keyword evidence="13 17" id="KW-0408">Iron</keyword>
<evidence type="ECO:0000256" key="16">
    <source>
        <dbReference type="ARBA" id="ARBA00023160"/>
    </source>
</evidence>
<dbReference type="CDD" id="cd03505">
    <property type="entry name" value="Delta9-FADS-like"/>
    <property type="match status" value="1"/>
</dbReference>
<dbReference type="PRINTS" id="PR00363">
    <property type="entry name" value="CYTOCHROMEB5"/>
</dbReference>
<dbReference type="InterPro" id="IPR036400">
    <property type="entry name" value="Cyt_B5-like_heme/steroid_sf"/>
</dbReference>
<feature type="domain" description="Cytochrome b5 heme-binding" evidence="19">
    <location>
        <begin position="364"/>
        <end position="432"/>
    </location>
</feature>
<keyword evidence="6 17" id="KW-0349">Heme</keyword>
<dbReference type="Proteomes" id="UP000886523">
    <property type="component" value="Unassembled WGS sequence"/>
</dbReference>
<organism evidence="20 21">
    <name type="scientific">Hydnum rufescens UP504</name>
    <dbReference type="NCBI Taxonomy" id="1448309"/>
    <lineage>
        <taxon>Eukaryota</taxon>
        <taxon>Fungi</taxon>
        <taxon>Dikarya</taxon>
        <taxon>Basidiomycota</taxon>
        <taxon>Agaricomycotina</taxon>
        <taxon>Agaricomycetes</taxon>
        <taxon>Cantharellales</taxon>
        <taxon>Hydnaceae</taxon>
        <taxon>Hydnum</taxon>
    </lineage>
</organism>
<dbReference type="PRINTS" id="PR00075">
    <property type="entry name" value="FACDDSATRASE"/>
</dbReference>
<feature type="transmembrane region" description="Helical" evidence="17">
    <location>
        <begin position="201"/>
        <end position="222"/>
    </location>
</feature>
<evidence type="ECO:0000256" key="18">
    <source>
        <dbReference type="SAM" id="MobiDB-lite"/>
    </source>
</evidence>
<keyword evidence="4" id="KW-0813">Transport</keyword>
<comment type="caution">
    <text evidence="17">Lacks conserved residue(s) required for the propagation of feature annotation.</text>
</comment>
<evidence type="ECO:0000256" key="1">
    <source>
        <dbReference type="ARBA" id="ARBA00004141"/>
    </source>
</evidence>
<dbReference type="Gene3D" id="3.10.120.10">
    <property type="entry name" value="Cytochrome b5-like heme/steroid binding domain"/>
    <property type="match status" value="1"/>
</dbReference>
<comment type="similarity">
    <text evidence="17">Belongs to the cytochrome b5 family.</text>
</comment>
<evidence type="ECO:0000256" key="3">
    <source>
        <dbReference type="ARBA" id="ARBA00012620"/>
    </source>
</evidence>
<keyword evidence="9" id="KW-0276">Fatty acid metabolism</keyword>
<comment type="similarity">
    <text evidence="2">Belongs to the fatty acid desaturase type 1 family.</text>
</comment>
<keyword evidence="10" id="KW-0249">Electron transport</keyword>
<dbReference type="OrthoDB" id="10260134at2759"/>
<evidence type="ECO:0000256" key="2">
    <source>
        <dbReference type="ARBA" id="ARBA00009295"/>
    </source>
</evidence>
<keyword evidence="12" id="KW-0560">Oxidoreductase</keyword>
<dbReference type="InterPro" id="IPR015876">
    <property type="entry name" value="Acyl-CoA_DS"/>
</dbReference>
<evidence type="ECO:0000256" key="12">
    <source>
        <dbReference type="ARBA" id="ARBA00023002"/>
    </source>
</evidence>
<dbReference type="PROSITE" id="PS00476">
    <property type="entry name" value="FATTY_ACID_DESATUR_1"/>
    <property type="match status" value="1"/>
</dbReference>
<keyword evidence="5" id="KW-0444">Lipid biosynthesis</keyword>
<reference evidence="20" key="1">
    <citation type="journal article" date="2020" name="Nat. Commun.">
        <title>Large-scale genome sequencing of mycorrhizal fungi provides insights into the early evolution of symbiotic traits.</title>
        <authorList>
            <person name="Miyauchi S."/>
            <person name="Kiss E."/>
            <person name="Kuo A."/>
            <person name="Drula E."/>
            <person name="Kohler A."/>
            <person name="Sanchez-Garcia M."/>
            <person name="Morin E."/>
            <person name="Andreopoulos B."/>
            <person name="Barry K.W."/>
            <person name="Bonito G."/>
            <person name="Buee M."/>
            <person name="Carver A."/>
            <person name="Chen C."/>
            <person name="Cichocki N."/>
            <person name="Clum A."/>
            <person name="Culley D."/>
            <person name="Crous P.W."/>
            <person name="Fauchery L."/>
            <person name="Girlanda M."/>
            <person name="Hayes R.D."/>
            <person name="Keri Z."/>
            <person name="LaButti K."/>
            <person name="Lipzen A."/>
            <person name="Lombard V."/>
            <person name="Magnuson J."/>
            <person name="Maillard F."/>
            <person name="Murat C."/>
            <person name="Nolan M."/>
            <person name="Ohm R.A."/>
            <person name="Pangilinan J."/>
            <person name="Pereira M.F."/>
            <person name="Perotto S."/>
            <person name="Peter M."/>
            <person name="Pfister S."/>
            <person name="Riley R."/>
            <person name="Sitrit Y."/>
            <person name="Stielow J.B."/>
            <person name="Szollosi G."/>
            <person name="Zifcakova L."/>
            <person name="Stursova M."/>
            <person name="Spatafora J.W."/>
            <person name="Tedersoo L."/>
            <person name="Vaario L.M."/>
            <person name="Yamada A."/>
            <person name="Yan M."/>
            <person name="Wang P."/>
            <person name="Xu J."/>
            <person name="Bruns T."/>
            <person name="Baldrian P."/>
            <person name="Vilgalys R."/>
            <person name="Dunand C."/>
            <person name="Henrissat B."/>
            <person name="Grigoriev I.V."/>
            <person name="Hibbett D."/>
            <person name="Nagy L.G."/>
            <person name="Martin F.M."/>
        </authorList>
    </citation>
    <scope>NUCLEOTIDE SEQUENCE</scope>
    <source>
        <strain evidence="20">UP504</strain>
    </source>
</reference>
<keyword evidence="8 17" id="KW-0479">Metal-binding</keyword>
<comment type="caution">
    <text evidence="20">The sequence shown here is derived from an EMBL/GenBank/DDBJ whole genome shotgun (WGS) entry which is preliminary data.</text>
</comment>
<evidence type="ECO:0000256" key="10">
    <source>
        <dbReference type="ARBA" id="ARBA00022982"/>
    </source>
</evidence>
<dbReference type="GO" id="GO:0006636">
    <property type="term" value="P:unsaturated fatty acid biosynthetic process"/>
    <property type="evidence" value="ECO:0007669"/>
    <property type="project" value="TreeGrafter"/>
</dbReference>
<keyword evidence="21" id="KW-1185">Reference proteome</keyword>
<dbReference type="GO" id="GO:0004768">
    <property type="term" value="F:stearoyl-CoA 9-desaturase activity"/>
    <property type="evidence" value="ECO:0007669"/>
    <property type="project" value="UniProtKB-EC"/>
</dbReference>
<dbReference type="GO" id="GO:0020037">
    <property type="term" value="F:heme binding"/>
    <property type="evidence" value="ECO:0007669"/>
    <property type="project" value="UniProtKB-UniRule"/>
</dbReference>
<dbReference type="InterPro" id="IPR001199">
    <property type="entry name" value="Cyt_B5-like_heme/steroid-bd"/>
</dbReference>
<dbReference type="GO" id="GO:0005506">
    <property type="term" value="F:iron ion binding"/>
    <property type="evidence" value="ECO:0007669"/>
    <property type="project" value="TreeGrafter"/>
</dbReference>
<comment type="subcellular location">
    <subcellularLocation>
        <location evidence="1">Membrane</location>
        <topology evidence="1">Multi-pass membrane protein</topology>
    </subcellularLocation>
</comment>
<dbReference type="PANTHER" id="PTHR11351">
    <property type="entry name" value="ACYL-COA DESATURASE"/>
    <property type="match status" value="1"/>
</dbReference>
<evidence type="ECO:0000256" key="7">
    <source>
        <dbReference type="ARBA" id="ARBA00022692"/>
    </source>
</evidence>
<evidence type="ECO:0000256" key="15">
    <source>
        <dbReference type="ARBA" id="ARBA00023136"/>
    </source>
</evidence>
<dbReference type="EC" id="1.14.19.1" evidence="3"/>
<evidence type="ECO:0000256" key="6">
    <source>
        <dbReference type="ARBA" id="ARBA00022617"/>
    </source>
</evidence>
<name>A0A9P6B407_9AGAM</name>
<feature type="transmembrane region" description="Helical" evidence="17">
    <location>
        <begin position="76"/>
        <end position="94"/>
    </location>
</feature>
<keyword evidence="14" id="KW-0443">Lipid metabolism</keyword>
<evidence type="ECO:0000256" key="4">
    <source>
        <dbReference type="ARBA" id="ARBA00022448"/>
    </source>
</evidence>
<dbReference type="GO" id="GO:0005789">
    <property type="term" value="C:endoplasmic reticulum membrane"/>
    <property type="evidence" value="ECO:0007669"/>
    <property type="project" value="TreeGrafter"/>
</dbReference>
<evidence type="ECO:0000256" key="8">
    <source>
        <dbReference type="ARBA" id="ARBA00022723"/>
    </source>
</evidence>
<proteinExistence type="inferred from homology"/>
<dbReference type="PROSITE" id="PS00191">
    <property type="entry name" value="CYTOCHROME_B5_1"/>
    <property type="match status" value="1"/>
</dbReference>
<keyword evidence="11 17" id="KW-1133">Transmembrane helix</keyword>
<evidence type="ECO:0000256" key="9">
    <source>
        <dbReference type="ARBA" id="ARBA00022832"/>
    </source>
</evidence>
<dbReference type="AlphaFoldDB" id="A0A9P6B407"/>
<gene>
    <name evidence="20" type="ORF">BS47DRAFT_1340661</name>
</gene>
<keyword evidence="15 17" id="KW-0472">Membrane</keyword>
<accession>A0A9P6B407</accession>
<dbReference type="EMBL" id="MU128938">
    <property type="protein sequence ID" value="KAF9516540.1"/>
    <property type="molecule type" value="Genomic_DNA"/>
</dbReference>
<dbReference type="InterPro" id="IPR018506">
    <property type="entry name" value="Cyt_B5_heme-BS"/>
</dbReference>
<feature type="transmembrane region" description="Helical" evidence="17">
    <location>
        <begin position="100"/>
        <end position="121"/>
    </location>
</feature>
<evidence type="ECO:0000256" key="14">
    <source>
        <dbReference type="ARBA" id="ARBA00023098"/>
    </source>
</evidence>
<sequence>MALGVDVGSQMHRKATPVINEVPLTPPQSPPPEKPADNHLEPSDIHIPDNYVQHTLATVPPLPPIKLRNILKEIQWISFTALTVTPILAVYGAFTTKLRWETALFSVFWYHVTALGITAGYHRLWAHRAYKASKPLECFLAIAGAGAVQGSIKWWSRGHRAHHRYTDTDLDPYGLIPRRKPGVADVSDLANNPIIRFQHRWYLELLILVAFVIPTIIPGLLWGDYRGGYFYAGAARLLFVHHSTFCVNSLAHWLGETPFDDKHTPRDHFMTALVTIGEGYHNFHHQFPMDYRNAIKWYQYDPTKWFIAVCHKLGLASHLKVFPENEVAKGQLTMQLKKLRAKQDRLTWPTDSKDIPVITWDSFQEQSRDRPLVLVSGFIHDVSAFLDEHPGGRHLLIRNIGRDASTAFHGGVYDHSNAAHNLLAMMRVGVLHGAVPPSQKLRVLKASELSVAASSRPPSSIVSSVGYSPAARTARPVISGLGLGFKHDNNTEAKS</sequence>
<dbReference type="PROSITE" id="PS50255">
    <property type="entry name" value="CYTOCHROME_B5_2"/>
    <property type="match status" value="1"/>
</dbReference>